<keyword evidence="1" id="KW-0808">Transferase</keyword>
<dbReference type="RefSeq" id="WP_089753387.1">
    <property type="nucleotide sequence ID" value="NZ_FOOG01000035.1"/>
</dbReference>
<evidence type="ECO:0000313" key="2">
    <source>
        <dbReference type="Proteomes" id="UP000198897"/>
    </source>
</evidence>
<proteinExistence type="predicted"/>
<dbReference type="Proteomes" id="UP000198897">
    <property type="component" value="Unassembled WGS sequence"/>
</dbReference>
<name>A0A1I2QZP8_9BACI</name>
<protein>
    <submittedName>
        <fullName evidence="1">Two-component system, NarL family, sensor histidine kinase NreB</fullName>
    </submittedName>
</protein>
<sequence length="193" mass="23208">MNDTTRSPLYVVSHMYESLLYEMSYDLHERYAHLLTSALHRIDSKDDSCKEAHVLISHLIEEMRSRSNEIYPLSFHEYGLAVAFKKYIKEVERRYGIRVEFPTSYKLTEVFSTKDVLAFRALQLTIRMIIEYADTDEVFIEVDGKEIVFRYHSFLDEFPPEQEDLLEVIKRDTTMEMQWQRNKDVVEWRWFKG</sequence>
<accession>A0A1I2QZP8</accession>
<dbReference type="OrthoDB" id="2966017at2"/>
<keyword evidence="2" id="KW-1185">Reference proteome</keyword>
<organism evidence="1 2">
    <name type="scientific">Halobacillus alkaliphilus</name>
    <dbReference type="NCBI Taxonomy" id="396056"/>
    <lineage>
        <taxon>Bacteria</taxon>
        <taxon>Bacillati</taxon>
        <taxon>Bacillota</taxon>
        <taxon>Bacilli</taxon>
        <taxon>Bacillales</taxon>
        <taxon>Bacillaceae</taxon>
        <taxon>Halobacillus</taxon>
    </lineage>
</organism>
<gene>
    <name evidence="1" type="ORF">SAMN05216353_13510</name>
</gene>
<evidence type="ECO:0000313" key="1">
    <source>
        <dbReference type="EMBL" id="SFG32739.1"/>
    </source>
</evidence>
<keyword evidence="1" id="KW-0418">Kinase</keyword>
<dbReference type="GO" id="GO:0016301">
    <property type="term" value="F:kinase activity"/>
    <property type="evidence" value="ECO:0007669"/>
    <property type="project" value="UniProtKB-KW"/>
</dbReference>
<dbReference type="AlphaFoldDB" id="A0A1I2QZP8"/>
<dbReference type="EMBL" id="FOOG01000035">
    <property type="protein sequence ID" value="SFG32739.1"/>
    <property type="molecule type" value="Genomic_DNA"/>
</dbReference>
<reference evidence="2" key="1">
    <citation type="submission" date="2016-10" db="EMBL/GenBank/DDBJ databases">
        <authorList>
            <person name="Varghese N."/>
            <person name="Submissions S."/>
        </authorList>
    </citation>
    <scope>NUCLEOTIDE SEQUENCE [LARGE SCALE GENOMIC DNA]</scope>
    <source>
        <strain evidence="2">FP5</strain>
    </source>
</reference>